<dbReference type="InterPro" id="IPR042099">
    <property type="entry name" value="ANL_N_sf"/>
</dbReference>
<feature type="domain" description="AMP-dependent synthetase/ligase" evidence="3">
    <location>
        <begin position="85"/>
        <end position="178"/>
    </location>
</feature>
<dbReference type="InterPro" id="IPR000873">
    <property type="entry name" value="AMP-dep_synth/lig_dom"/>
</dbReference>
<dbReference type="AlphaFoldDB" id="A0A383BG59"/>
<evidence type="ECO:0000259" key="3">
    <source>
        <dbReference type="Pfam" id="PF00501"/>
    </source>
</evidence>
<comment type="similarity">
    <text evidence="1">Belongs to the ATP-dependent AMP-binding enzyme family.</text>
</comment>
<organism evidence="4">
    <name type="scientific">marine metagenome</name>
    <dbReference type="NCBI Taxonomy" id="408172"/>
    <lineage>
        <taxon>unclassified sequences</taxon>
        <taxon>metagenomes</taxon>
        <taxon>ecological metagenomes</taxon>
    </lineage>
</organism>
<evidence type="ECO:0000256" key="2">
    <source>
        <dbReference type="ARBA" id="ARBA00022598"/>
    </source>
</evidence>
<name>A0A383BG59_9ZZZZ</name>
<dbReference type="InterPro" id="IPR020845">
    <property type="entry name" value="AMP-binding_CS"/>
</dbReference>
<dbReference type="Pfam" id="PF00501">
    <property type="entry name" value="AMP-binding"/>
    <property type="match status" value="1"/>
</dbReference>
<accession>A0A383BG59</accession>
<dbReference type="PANTHER" id="PTHR24096:SF149">
    <property type="entry name" value="AMP-BINDING DOMAIN-CONTAINING PROTEIN-RELATED"/>
    <property type="match status" value="1"/>
</dbReference>
<evidence type="ECO:0000313" key="4">
    <source>
        <dbReference type="EMBL" id="SVE18803.1"/>
    </source>
</evidence>
<dbReference type="PROSITE" id="PS00455">
    <property type="entry name" value="AMP_BINDING"/>
    <property type="match status" value="1"/>
</dbReference>
<dbReference type="GO" id="GO:0016405">
    <property type="term" value="F:CoA-ligase activity"/>
    <property type="evidence" value="ECO:0007669"/>
    <property type="project" value="TreeGrafter"/>
</dbReference>
<sequence>VFSLSKNTIGSICGYLTFITNGVVPLMLDAELDQGFLNNLILTYKPEYIWLPSQRIHEIPNGKIITSFFDYSLLKLGSGAKVTLHNDLALLLTTSGSTGSPKLVKISYENIYSNAKSISSYLLINQAERPITALPMYYSFGLSIINSHIINGATILLTNSSFMEKDFWSFIKSYKATSL</sequence>
<proteinExistence type="inferred from homology"/>
<reference evidence="4" key="1">
    <citation type="submission" date="2018-05" db="EMBL/GenBank/DDBJ databases">
        <authorList>
            <person name="Lanie J.A."/>
            <person name="Ng W.-L."/>
            <person name="Kazmierczak K.M."/>
            <person name="Andrzejewski T.M."/>
            <person name="Davidsen T.M."/>
            <person name="Wayne K.J."/>
            <person name="Tettelin H."/>
            <person name="Glass J.I."/>
            <person name="Rusch D."/>
            <person name="Podicherti R."/>
            <person name="Tsui H.-C.T."/>
            <person name="Winkler M.E."/>
        </authorList>
    </citation>
    <scope>NUCLEOTIDE SEQUENCE</scope>
</reference>
<protein>
    <recommendedName>
        <fullName evidence="3">AMP-dependent synthetase/ligase domain-containing protein</fullName>
    </recommendedName>
</protein>
<dbReference type="EMBL" id="UINC01200082">
    <property type="protein sequence ID" value="SVE18803.1"/>
    <property type="molecule type" value="Genomic_DNA"/>
</dbReference>
<feature type="non-terminal residue" evidence="4">
    <location>
        <position position="179"/>
    </location>
</feature>
<feature type="non-terminal residue" evidence="4">
    <location>
        <position position="1"/>
    </location>
</feature>
<evidence type="ECO:0000256" key="1">
    <source>
        <dbReference type="ARBA" id="ARBA00006432"/>
    </source>
</evidence>
<dbReference type="SUPFAM" id="SSF56801">
    <property type="entry name" value="Acetyl-CoA synthetase-like"/>
    <property type="match status" value="1"/>
</dbReference>
<keyword evidence="2" id="KW-0436">Ligase</keyword>
<gene>
    <name evidence="4" type="ORF">METZ01_LOCUS471657</name>
</gene>
<dbReference type="PANTHER" id="PTHR24096">
    <property type="entry name" value="LONG-CHAIN-FATTY-ACID--COA LIGASE"/>
    <property type="match status" value="1"/>
</dbReference>
<dbReference type="Gene3D" id="3.40.50.12780">
    <property type="entry name" value="N-terminal domain of ligase-like"/>
    <property type="match status" value="1"/>
</dbReference>
<dbReference type="GO" id="GO:0019748">
    <property type="term" value="P:secondary metabolic process"/>
    <property type="evidence" value="ECO:0007669"/>
    <property type="project" value="TreeGrafter"/>
</dbReference>